<accession>A0ABU7VT28</accession>
<dbReference type="InterPro" id="IPR013767">
    <property type="entry name" value="PAS_fold"/>
</dbReference>
<dbReference type="InterPro" id="IPR000014">
    <property type="entry name" value="PAS"/>
</dbReference>
<organism evidence="2 3">
    <name type="scientific">Paenibacillus haidiansis</name>
    <dbReference type="NCBI Taxonomy" id="1574488"/>
    <lineage>
        <taxon>Bacteria</taxon>
        <taxon>Bacillati</taxon>
        <taxon>Bacillota</taxon>
        <taxon>Bacilli</taxon>
        <taxon>Bacillales</taxon>
        <taxon>Paenibacillaceae</taxon>
        <taxon>Paenibacillus</taxon>
    </lineage>
</organism>
<dbReference type="Proteomes" id="UP001306950">
    <property type="component" value="Unassembled WGS sequence"/>
</dbReference>
<evidence type="ECO:0000313" key="2">
    <source>
        <dbReference type="EMBL" id="MEF2966867.1"/>
    </source>
</evidence>
<dbReference type="CDD" id="cd00130">
    <property type="entry name" value="PAS"/>
    <property type="match status" value="1"/>
</dbReference>
<gene>
    <name evidence="2" type="ORF">V3851_13575</name>
</gene>
<dbReference type="NCBIfam" id="TIGR00229">
    <property type="entry name" value="sensory_box"/>
    <property type="match status" value="1"/>
</dbReference>
<proteinExistence type="predicted"/>
<sequence length="56" mass="5897">MGGDYDSTADAVMVMDAGGIIQTVNSAFSQVTGYPREAVLGKNPNILSSGYHDRAF</sequence>
<dbReference type="EMBL" id="JAZHPZ010000006">
    <property type="protein sequence ID" value="MEF2966867.1"/>
    <property type="molecule type" value="Genomic_DNA"/>
</dbReference>
<dbReference type="PROSITE" id="PS50112">
    <property type="entry name" value="PAS"/>
    <property type="match status" value="1"/>
</dbReference>
<protein>
    <submittedName>
        <fullName evidence="2">PAS domain-containing protein</fullName>
    </submittedName>
</protein>
<comment type="caution">
    <text evidence="2">The sequence shown here is derived from an EMBL/GenBank/DDBJ whole genome shotgun (WGS) entry which is preliminary data.</text>
</comment>
<dbReference type="Pfam" id="PF00989">
    <property type="entry name" value="PAS"/>
    <property type="match status" value="1"/>
</dbReference>
<name>A0ABU7VT28_9BACL</name>
<keyword evidence="3" id="KW-1185">Reference proteome</keyword>
<evidence type="ECO:0000313" key="3">
    <source>
        <dbReference type="Proteomes" id="UP001306950"/>
    </source>
</evidence>
<dbReference type="SUPFAM" id="SSF55785">
    <property type="entry name" value="PYP-like sensor domain (PAS domain)"/>
    <property type="match status" value="1"/>
</dbReference>
<feature type="domain" description="PAS" evidence="1">
    <location>
        <begin position="6"/>
        <end position="43"/>
    </location>
</feature>
<dbReference type="RefSeq" id="WP_331847092.1">
    <property type="nucleotide sequence ID" value="NZ_JAZHPZ010000006.1"/>
</dbReference>
<dbReference type="Gene3D" id="3.30.450.20">
    <property type="entry name" value="PAS domain"/>
    <property type="match status" value="1"/>
</dbReference>
<dbReference type="InterPro" id="IPR035965">
    <property type="entry name" value="PAS-like_dom_sf"/>
</dbReference>
<evidence type="ECO:0000259" key="1">
    <source>
        <dbReference type="PROSITE" id="PS50112"/>
    </source>
</evidence>
<reference evidence="2 3" key="1">
    <citation type="submission" date="2024-02" db="EMBL/GenBank/DDBJ databases">
        <title>A nitrogen-fixing paenibacillus bacterium.</title>
        <authorList>
            <person name="Zhang W.L."/>
            <person name="Chen S.F."/>
        </authorList>
    </citation>
    <scope>NUCLEOTIDE SEQUENCE [LARGE SCALE GENOMIC DNA]</scope>
    <source>
        <strain evidence="2 3">M1</strain>
    </source>
</reference>